<feature type="compositionally biased region" description="Pro residues" evidence="1">
    <location>
        <begin position="41"/>
        <end position="71"/>
    </location>
</feature>
<feature type="compositionally biased region" description="Polar residues" evidence="1">
    <location>
        <begin position="20"/>
        <end position="32"/>
    </location>
</feature>
<accession>A0A4Q4TG42</accession>
<feature type="compositionally biased region" description="Low complexity" evidence="1">
    <location>
        <begin position="72"/>
        <end position="82"/>
    </location>
</feature>
<dbReference type="Gene3D" id="2.60.120.200">
    <property type="match status" value="1"/>
</dbReference>
<feature type="compositionally biased region" description="Polar residues" evidence="1">
    <location>
        <begin position="140"/>
        <end position="149"/>
    </location>
</feature>
<evidence type="ECO:0000259" key="2">
    <source>
        <dbReference type="PROSITE" id="PS51762"/>
    </source>
</evidence>
<feature type="compositionally biased region" description="Pro residues" evidence="1">
    <location>
        <begin position="83"/>
        <end position="137"/>
    </location>
</feature>
<comment type="caution">
    <text evidence="3">The sequence shown here is derived from an EMBL/GenBank/DDBJ whole genome shotgun (WGS) entry which is preliminary data.</text>
</comment>
<dbReference type="AlphaFoldDB" id="A0A4Q4TG42"/>
<feature type="domain" description="GH16" evidence="2">
    <location>
        <begin position="110"/>
        <end position="393"/>
    </location>
</feature>
<dbReference type="Pfam" id="PF26113">
    <property type="entry name" value="GH16_XgeA"/>
    <property type="match status" value="1"/>
</dbReference>
<protein>
    <recommendedName>
        <fullName evidence="2">GH16 domain-containing protein</fullName>
    </recommendedName>
</protein>
<evidence type="ECO:0000313" key="4">
    <source>
        <dbReference type="Proteomes" id="UP000293360"/>
    </source>
</evidence>
<dbReference type="Proteomes" id="UP000293360">
    <property type="component" value="Unassembled WGS sequence"/>
</dbReference>
<organism evidence="3 4">
    <name type="scientific">Monosporascus ibericus</name>
    <dbReference type="NCBI Taxonomy" id="155417"/>
    <lineage>
        <taxon>Eukaryota</taxon>
        <taxon>Fungi</taxon>
        <taxon>Dikarya</taxon>
        <taxon>Ascomycota</taxon>
        <taxon>Pezizomycotina</taxon>
        <taxon>Sordariomycetes</taxon>
        <taxon>Xylariomycetidae</taxon>
        <taxon>Xylariales</taxon>
        <taxon>Xylariales incertae sedis</taxon>
        <taxon>Monosporascus</taxon>
    </lineage>
</organism>
<dbReference type="EMBL" id="QJNU01000181">
    <property type="protein sequence ID" value="RYP05112.1"/>
    <property type="molecule type" value="Genomic_DNA"/>
</dbReference>
<gene>
    <name evidence="3" type="ORF">DL764_004028</name>
</gene>
<evidence type="ECO:0000313" key="3">
    <source>
        <dbReference type="EMBL" id="RYP05112.1"/>
    </source>
</evidence>
<proteinExistence type="predicted"/>
<keyword evidence="4" id="KW-1185">Reference proteome</keyword>
<sequence>MSFFNQLKNKAEELLPFGQNRGQQGPSSSPHQNYPGRSHQRPPPAQWQQPPPGQWQQPPPPGQWQQPPPPGQWQQSPPGQWYQPPPGQWHQPPPGQWQQPPPGQWQHPPPEQWQQTPPQPPPPPYGSYPYDAPPPVPTGSRPSETSPATQGPGVYWRPNFSAGIPVGEEFEQKQGHGDPWGWGNNELQNYTAEPSNSFYTPDGKLVLRAVSRPAHPDPESRWTSARLVSRRTLGRPDGCLTAWLTLPCAEGIWPAFWMLPREPFVWPHEGEVDIAETWNADCRNHSCLHWGFYTPEDAPKHLVRETHVPDMACRPVRFDFAWRCGGTGIREDGKSAGGGRLMWYVDGRPVMRNIMPPATRPIEDWCILLNVAMGGNVCQGKTPREGAYDLVVHGLQLTEAPEGGWGRFENDWHHCADGAIM</sequence>
<dbReference type="PANTHER" id="PTHR10963">
    <property type="entry name" value="GLYCOSYL HYDROLASE-RELATED"/>
    <property type="match status" value="1"/>
</dbReference>
<dbReference type="PROSITE" id="PS51762">
    <property type="entry name" value="GH16_2"/>
    <property type="match status" value="1"/>
</dbReference>
<dbReference type="GO" id="GO:0004553">
    <property type="term" value="F:hydrolase activity, hydrolyzing O-glycosyl compounds"/>
    <property type="evidence" value="ECO:0007669"/>
    <property type="project" value="InterPro"/>
</dbReference>
<dbReference type="GO" id="GO:0005975">
    <property type="term" value="P:carbohydrate metabolic process"/>
    <property type="evidence" value="ECO:0007669"/>
    <property type="project" value="InterPro"/>
</dbReference>
<reference evidence="3 4" key="1">
    <citation type="submission" date="2018-06" db="EMBL/GenBank/DDBJ databases">
        <title>Complete Genomes of Monosporascus.</title>
        <authorList>
            <person name="Robinson A.J."/>
            <person name="Natvig D.O."/>
        </authorList>
    </citation>
    <scope>NUCLEOTIDE SEQUENCE [LARGE SCALE GENOMIC DNA]</scope>
    <source>
        <strain evidence="3 4">CBS 110550</strain>
    </source>
</reference>
<feature type="region of interest" description="Disordered" evidence="1">
    <location>
        <begin position="1"/>
        <end position="161"/>
    </location>
</feature>
<dbReference type="InterPro" id="IPR013320">
    <property type="entry name" value="ConA-like_dom_sf"/>
</dbReference>
<name>A0A4Q4TG42_9PEZI</name>
<evidence type="ECO:0000256" key="1">
    <source>
        <dbReference type="SAM" id="MobiDB-lite"/>
    </source>
</evidence>
<dbReference type="PANTHER" id="PTHR10963:SF53">
    <property type="entry name" value="GH16 DOMAIN-CONTAINING PROTEIN"/>
    <property type="match status" value="1"/>
</dbReference>
<dbReference type="InterPro" id="IPR000757">
    <property type="entry name" value="Beta-glucanase-like"/>
</dbReference>
<dbReference type="OrthoDB" id="192832at2759"/>
<dbReference type="SUPFAM" id="SSF49899">
    <property type="entry name" value="Concanavalin A-like lectins/glucanases"/>
    <property type="match status" value="1"/>
</dbReference>
<dbReference type="STRING" id="155417.A0A4Q4TG42"/>
<dbReference type="InterPro" id="IPR050546">
    <property type="entry name" value="Glycosyl_Hydrlase_16"/>
</dbReference>